<feature type="compositionally biased region" description="Polar residues" evidence="1">
    <location>
        <begin position="185"/>
        <end position="196"/>
    </location>
</feature>
<accession>A0A1Y1I7X8</accession>
<feature type="domain" description="DUF7138" evidence="2">
    <location>
        <begin position="6"/>
        <end position="83"/>
    </location>
</feature>
<dbReference type="EMBL" id="DF237216">
    <property type="protein sequence ID" value="GAQ86052.1"/>
    <property type="molecule type" value="Genomic_DNA"/>
</dbReference>
<organism evidence="3 4">
    <name type="scientific">Klebsormidium nitens</name>
    <name type="common">Green alga</name>
    <name type="synonym">Ulothrix nitens</name>
    <dbReference type="NCBI Taxonomy" id="105231"/>
    <lineage>
        <taxon>Eukaryota</taxon>
        <taxon>Viridiplantae</taxon>
        <taxon>Streptophyta</taxon>
        <taxon>Klebsormidiophyceae</taxon>
        <taxon>Klebsormidiales</taxon>
        <taxon>Klebsormidiaceae</taxon>
        <taxon>Klebsormidium</taxon>
    </lineage>
</organism>
<feature type="region of interest" description="Disordered" evidence="1">
    <location>
        <begin position="98"/>
        <end position="399"/>
    </location>
</feature>
<dbReference type="PANTHER" id="PTHR36351">
    <property type="entry name" value="EMBRYO SAC DEVELOPMENT ARREST 12"/>
    <property type="match status" value="1"/>
</dbReference>
<feature type="compositionally biased region" description="Pro residues" evidence="1">
    <location>
        <begin position="385"/>
        <end position="396"/>
    </location>
</feature>
<feature type="compositionally biased region" description="Acidic residues" evidence="1">
    <location>
        <begin position="114"/>
        <end position="132"/>
    </location>
</feature>
<dbReference type="PANTHER" id="PTHR36351:SF1">
    <property type="entry name" value="EMBRYO SAC DEVELOPMENT ARREST 12"/>
    <property type="match status" value="1"/>
</dbReference>
<dbReference type="AlphaFoldDB" id="A0A1Y1I7X8"/>
<evidence type="ECO:0000256" key="1">
    <source>
        <dbReference type="SAM" id="MobiDB-lite"/>
    </source>
</evidence>
<evidence type="ECO:0000313" key="4">
    <source>
        <dbReference type="Proteomes" id="UP000054558"/>
    </source>
</evidence>
<protein>
    <submittedName>
        <fullName evidence="3">Cytoplasmic FMR1 interacting protein</fullName>
    </submittedName>
</protein>
<dbReference type="InterPro" id="IPR055562">
    <property type="entry name" value="DUF7138"/>
</dbReference>
<keyword evidence="4" id="KW-1185">Reference proteome</keyword>
<name>A0A1Y1I7X8_KLENI</name>
<dbReference type="Pfam" id="PF23596">
    <property type="entry name" value="DUF7138"/>
    <property type="match status" value="1"/>
</dbReference>
<feature type="compositionally biased region" description="Polar residues" evidence="1">
    <location>
        <begin position="251"/>
        <end position="266"/>
    </location>
</feature>
<feature type="compositionally biased region" description="Basic residues" evidence="1">
    <location>
        <begin position="98"/>
        <end position="109"/>
    </location>
</feature>
<dbReference type="OrthoDB" id="778072at2759"/>
<evidence type="ECO:0000313" key="3">
    <source>
        <dbReference type="EMBL" id="GAQ86052.1"/>
    </source>
</evidence>
<dbReference type="Proteomes" id="UP000054558">
    <property type="component" value="Unassembled WGS sequence"/>
</dbReference>
<evidence type="ECO:0000259" key="2">
    <source>
        <dbReference type="Pfam" id="PF23596"/>
    </source>
</evidence>
<feature type="compositionally biased region" description="Polar residues" evidence="1">
    <location>
        <begin position="283"/>
        <end position="297"/>
    </location>
</feature>
<sequence>MERFATPLPCIYSDGEQEHVRGQLGIYSALTFKRFQQLMTQKTGVPAAQLSAVLAYKRSVGGEERRQKLNISEATNFGIVLRIHAKETDAHFVISLKRPKKDRKGAGRRRAADVDDEDDVRSEDPAQEPSDETDQRPAKLESKEPLSPVSTLPAFPAFRPPSPQSPDQDAPEPRQSPPAEVSGGTVPQETSSSNGTAHMPRPVLLERVTDFVTERSTPATPAKVSRSPEDSEPSGSTSKPVTILQRPSPPVASTSAAKADTPTTSYFPVHSSIHNRAVHGISPSPQEQSDPRTQSRQVRMPEQRAADEVTFSSWGRQHPRAPRQSVQSRDAFPHPSNHSVEARPHPSKFQGQPLGSPAHPAPEARPISASHVAKQAHFDGARSPHLPPRSPPPKPPQIVSASMFASAVNAAAEALAPRRVQHPERHVAGRAPGHVAVGGPALADARQRRELTPLEMAGLQGVLKDFAAATGRREGFAGFRKTCKFCVFCLERQRGPAPFHWCVDDRIVSGFRGPSPAGPIGRPVKRPIEAAA</sequence>
<feature type="compositionally biased region" description="Basic and acidic residues" evidence="1">
    <location>
        <begin position="133"/>
        <end position="144"/>
    </location>
</feature>
<gene>
    <name evidence="3" type="ORF">KFL_002670110</name>
</gene>
<proteinExistence type="predicted"/>
<reference evidence="3 4" key="1">
    <citation type="journal article" date="2014" name="Nat. Commun.">
        <title>Klebsormidium flaccidum genome reveals primary factors for plant terrestrial adaptation.</title>
        <authorList>
            <person name="Hori K."/>
            <person name="Maruyama F."/>
            <person name="Fujisawa T."/>
            <person name="Togashi T."/>
            <person name="Yamamoto N."/>
            <person name="Seo M."/>
            <person name="Sato S."/>
            <person name="Yamada T."/>
            <person name="Mori H."/>
            <person name="Tajima N."/>
            <person name="Moriyama T."/>
            <person name="Ikeuchi M."/>
            <person name="Watanabe M."/>
            <person name="Wada H."/>
            <person name="Kobayashi K."/>
            <person name="Saito M."/>
            <person name="Masuda T."/>
            <person name="Sasaki-Sekimoto Y."/>
            <person name="Mashiguchi K."/>
            <person name="Awai K."/>
            <person name="Shimojima M."/>
            <person name="Masuda S."/>
            <person name="Iwai M."/>
            <person name="Nobusawa T."/>
            <person name="Narise T."/>
            <person name="Kondo S."/>
            <person name="Saito H."/>
            <person name="Sato R."/>
            <person name="Murakawa M."/>
            <person name="Ihara Y."/>
            <person name="Oshima-Yamada Y."/>
            <person name="Ohtaka K."/>
            <person name="Satoh M."/>
            <person name="Sonobe K."/>
            <person name="Ishii M."/>
            <person name="Ohtani R."/>
            <person name="Kanamori-Sato M."/>
            <person name="Honoki R."/>
            <person name="Miyazaki D."/>
            <person name="Mochizuki H."/>
            <person name="Umetsu J."/>
            <person name="Higashi K."/>
            <person name="Shibata D."/>
            <person name="Kamiya Y."/>
            <person name="Sato N."/>
            <person name="Nakamura Y."/>
            <person name="Tabata S."/>
            <person name="Ida S."/>
            <person name="Kurokawa K."/>
            <person name="Ohta H."/>
        </authorList>
    </citation>
    <scope>NUCLEOTIDE SEQUENCE [LARGE SCALE GENOMIC DNA]</scope>
    <source>
        <strain evidence="3 4">NIES-2285</strain>
    </source>
</reference>
<dbReference type="OMA" id="CYDCKRR"/>